<organism evidence="6 7">
    <name type="scientific">Tegillarca granosa</name>
    <name type="common">Malaysian cockle</name>
    <name type="synonym">Anadara granosa</name>
    <dbReference type="NCBI Taxonomy" id="220873"/>
    <lineage>
        <taxon>Eukaryota</taxon>
        <taxon>Metazoa</taxon>
        <taxon>Spiralia</taxon>
        <taxon>Lophotrochozoa</taxon>
        <taxon>Mollusca</taxon>
        <taxon>Bivalvia</taxon>
        <taxon>Autobranchia</taxon>
        <taxon>Pteriomorphia</taxon>
        <taxon>Arcoida</taxon>
        <taxon>Arcoidea</taxon>
        <taxon>Arcidae</taxon>
        <taxon>Tegillarca</taxon>
    </lineage>
</organism>
<accession>A0ABQ9FME6</accession>
<feature type="compositionally biased region" description="Acidic residues" evidence="5">
    <location>
        <begin position="80"/>
        <end position="102"/>
    </location>
</feature>
<keyword evidence="2 4" id="KW-0677">Repeat</keyword>
<dbReference type="Gene3D" id="1.10.220.10">
    <property type="entry name" value="Annexin"/>
    <property type="match status" value="3"/>
</dbReference>
<gene>
    <name evidence="6" type="ORF">KUTeg_002987</name>
</gene>
<dbReference type="Proteomes" id="UP001217089">
    <property type="component" value="Unassembled WGS sequence"/>
</dbReference>
<dbReference type="PANTHER" id="PTHR10502">
    <property type="entry name" value="ANNEXIN"/>
    <property type="match status" value="1"/>
</dbReference>
<keyword evidence="4" id="KW-0106">Calcium</keyword>
<keyword evidence="7" id="KW-1185">Reference proteome</keyword>
<dbReference type="SUPFAM" id="SSF47874">
    <property type="entry name" value="Annexin"/>
    <property type="match status" value="1"/>
</dbReference>
<evidence type="ECO:0000256" key="4">
    <source>
        <dbReference type="RuleBase" id="RU003540"/>
    </source>
</evidence>
<reference evidence="6 7" key="1">
    <citation type="submission" date="2022-12" db="EMBL/GenBank/DDBJ databases">
        <title>Chromosome-level genome of Tegillarca granosa.</title>
        <authorList>
            <person name="Kim J."/>
        </authorList>
    </citation>
    <scope>NUCLEOTIDE SEQUENCE [LARGE SCALE GENOMIC DNA]</scope>
    <source>
        <strain evidence="6">Teg-2019</strain>
        <tissue evidence="6">Adductor muscle</tissue>
    </source>
</reference>
<evidence type="ECO:0000256" key="5">
    <source>
        <dbReference type="SAM" id="MobiDB-lite"/>
    </source>
</evidence>
<evidence type="ECO:0000313" key="7">
    <source>
        <dbReference type="Proteomes" id="UP001217089"/>
    </source>
</evidence>
<keyword evidence="3 4" id="KW-0041">Annexin</keyword>
<dbReference type="PANTHER" id="PTHR10502:SF102">
    <property type="entry name" value="ANNEXIN B11"/>
    <property type="match status" value="1"/>
</dbReference>
<dbReference type="InterPro" id="IPR018252">
    <property type="entry name" value="Annexin_repeat_CS"/>
</dbReference>
<keyword evidence="4" id="KW-0111">Calcium/phospholipid-binding</keyword>
<evidence type="ECO:0000256" key="3">
    <source>
        <dbReference type="ARBA" id="ARBA00023216"/>
    </source>
</evidence>
<dbReference type="Pfam" id="PF00191">
    <property type="entry name" value="Annexin"/>
    <property type="match status" value="3"/>
</dbReference>
<comment type="similarity">
    <text evidence="1 4">Belongs to the annexin family.</text>
</comment>
<dbReference type="InterPro" id="IPR018502">
    <property type="entry name" value="Annexin_repeat"/>
</dbReference>
<comment type="domain">
    <text evidence="4">A pair of annexin repeats may form one binding site for calcium and phospholipid.</text>
</comment>
<dbReference type="PROSITE" id="PS00223">
    <property type="entry name" value="ANNEXIN_1"/>
    <property type="match status" value="2"/>
</dbReference>
<dbReference type="SMART" id="SM00335">
    <property type="entry name" value="ANX"/>
    <property type="match status" value="3"/>
</dbReference>
<dbReference type="InterPro" id="IPR037104">
    <property type="entry name" value="Annexin_sf"/>
</dbReference>
<sequence>MAFCQSNYPQPYGGGYGYNPFGGYSGYPPQNFGGGYSYSAYNVNQYQQQPPPQQFPPGFMPAPQMNMIRAPPPMGLISQEEMDEEPEDDDEEEDEEDEEEVEESRNTRKTIKKNIKKKVKATEKINEKVQEDPSILEQYRDMYAAELQKRFELYGTLEPTEGTIKPLDTYSNEDPVFLYTLETEEFELEKWDPEYDCIYLKNAMDGAGTNEEAIINVITTRSNDQRQKLKKQYKTSYGLDLIEELESELSGDFKEAVMAMFVKPAEFDAWCIQEAIYGLGTDESVLIEILTSRTNAQIHELREAYPDVVSPNRKTSENQIEQDIEDDTSGCFKQFLISAVQLSQRDILNSIERETSGDFETGLHALVQNIRCRPMYFAQRLKWCMEGLGTEDRDLIRLIVSRSEIDLVQIKSCFLQLTNKTLWQWILEDTSGDYRHLLCAIVGKN</sequence>
<dbReference type="InterPro" id="IPR001464">
    <property type="entry name" value="Annexin"/>
</dbReference>
<proteinExistence type="inferred from homology"/>
<name>A0ABQ9FME6_TEGGR</name>
<evidence type="ECO:0000313" key="6">
    <source>
        <dbReference type="EMBL" id="KAJ8317896.1"/>
    </source>
</evidence>
<dbReference type="EMBL" id="JARBDR010000214">
    <property type="protein sequence ID" value="KAJ8317896.1"/>
    <property type="molecule type" value="Genomic_DNA"/>
</dbReference>
<feature type="region of interest" description="Disordered" evidence="5">
    <location>
        <begin position="47"/>
        <end position="109"/>
    </location>
</feature>
<evidence type="ECO:0000256" key="1">
    <source>
        <dbReference type="ARBA" id="ARBA00007831"/>
    </source>
</evidence>
<feature type="compositionally biased region" description="Pro residues" evidence="5">
    <location>
        <begin position="49"/>
        <end position="60"/>
    </location>
</feature>
<dbReference type="PRINTS" id="PR00196">
    <property type="entry name" value="ANNEXIN"/>
</dbReference>
<comment type="caution">
    <text evidence="6">The sequence shown here is derived from an EMBL/GenBank/DDBJ whole genome shotgun (WGS) entry which is preliminary data.</text>
</comment>
<dbReference type="PROSITE" id="PS51897">
    <property type="entry name" value="ANNEXIN_2"/>
    <property type="match status" value="3"/>
</dbReference>
<protein>
    <recommendedName>
        <fullName evidence="4">Annexin</fullName>
    </recommendedName>
</protein>
<evidence type="ECO:0000256" key="2">
    <source>
        <dbReference type="ARBA" id="ARBA00022737"/>
    </source>
</evidence>